<accession>A0A1G6A7L3</accession>
<gene>
    <name evidence="1" type="ORF">SAMN05660653_00211</name>
</gene>
<protein>
    <recommendedName>
        <fullName evidence="3">HD domain-containing protein</fullName>
    </recommendedName>
</protein>
<dbReference type="EMBL" id="FMXO01000001">
    <property type="protein sequence ID" value="SDB04424.1"/>
    <property type="molecule type" value="Genomic_DNA"/>
</dbReference>
<evidence type="ECO:0000313" key="2">
    <source>
        <dbReference type="Proteomes" id="UP000198771"/>
    </source>
</evidence>
<dbReference type="OrthoDB" id="5448782at2"/>
<dbReference type="AlphaFoldDB" id="A0A1G6A7L3"/>
<keyword evidence="2" id="KW-1185">Reference proteome</keyword>
<dbReference type="RefSeq" id="WP_092116327.1">
    <property type="nucleotide sequence ID" value="NZ_FMXO01000001.1"/>
</dbReference>
<evidence type="ECO:0000313" key="1">
    <source>
        <dbReference type="EMBL" id="SDB04424.1"/>
    </source>
</evidence>
<dbReference type="STRING" id="617002.SAMN05660653_00211"/>
<dbReference type="Gene3D" id="1.10.3210.10">
    <property type="entry name" value="Hypothetical protein af1432"/>
    <property type="match status" value="1"/>
</dbReference>
<sequence>MLKELELVRQEAKNLVGIQSQPLFYERFSAELAFSKELFFDHPLVVRCCEDVLPFLSDEYGHGIDHAKKVALEAGAISLAEAQPFGMNQARHLCMLSQLSGLMHDICRLEPEHALRGGELSLQILHDYPLTDRDKSMVAFSIRSHEAFRPKEVTDDPMEEIVASALYDADKFRWGPDNFGTTLWEICDYEEWCMREILSKFPAGVERIRAIANTFRSEVGRTFGPEFIELGIQLGNRLYTILQQHVPSPDRGETTARS</sequence>
<reference evidence="1 2" key="1">
    <citation type="submission" date="2016-10" db="EMBL/GenBank/DDBJ databases">
        <authorList>
            <person name="de Groot N.N."/>
        </authorList>
    </citation>
    <scope>NUCLEOTIDE SEQUENCE [LARGE SCALE GENOMIC DNA]</scope>
    <source>
        <strain evidence="1 2">ASO4-2</strain>
    </source>
</reference>
<name>A0A1G6A7L3_9BACT</name>
<evidence type="ECO:0008006" key="3">
    <source>
        <dbReference type="Google" id="ProtNLM"/>
    </source>
</evidence>
<proteinExistence type="predicted"/>
<dbReference type="Proteomes" id="UP000198771">
    <property type="component" value="Unassembled WGS sequence"/>
</dbReference>
<dbReference type="SUPFAM" id="SSF109604">
    <property type="entry name" value="HD-domain/PDEase-like"/>
    <property type="match status" value="1"/>
</dbReference>
<organism evidence="1 2">
    <name type="scientific">Desulfonatronum thiosulfatophilum</name>
    <dbReference type="NCBI Taxonomy" id="617002"/>
    <lineage>
        <taxon>Bacteria</taxon>
        <taxon>Pseudomonadati</taxon>
        <taxon>Thermodesulfobacteriota</taxon>
        <taxon>Desulfovibrionia</taxon>
        <taxon>Desulfovibrionales</taxon>
        <taxon>Desulfonatronaceae</taxon>
        <taxon>Desulfonatronum</taxon>
    </lineage>
</organism>